<dbReference type="GO" id="GO:0020037">
    <property type="term" value="F:heme binding"/>
    <property type="evidence" value="ECO:0007669"/>
    <property type="project" value="InterPro"/>
</dbReference>
<proteinExistence type="predicted"/>
<evidence type="ECO:0000313" key="4">
    <source>
        <dbReference type="Proteomes" id="UP000253744"/>
    </source>
</evidence>
<dbReference type="RefSeq" id="WP_017871997.1">
    <property type="nucleotide sequence ID" value="NZ_BMLZ01000085.1"/>
</dbReference>
<dbReference type="CDD" id="cd08152">
    <property type="entry name" value="y4iL_like"/>
    <property type="match status" value="1"/>
</dbReference>
<dbReference type="Proteomes" id="UP000253744">
    <property type="component" value="Chromosome"/>
</dbReference>
<dbReference type="EMBL" id="CP031158">
    <property type="protein sequence ID" value="AXG98438.1"/>
    <property type="molecule type" value="Genomic_DNA"/>
</dbReference>
<gene>
    <name evidence="1" type="ORF">DVJ83_03805</name>
    <name evidence="2" type="ORF">GCM10008021_31430</name>
    <name evidence="3" type="ORF">GCM10010914_31450</name>
</gene>
<reference evidence="3" key="5">
    <citation type="submission" date="2023-08" db="EMBL/GenBank/DDBJ databases">
        <authorList>
            <person name="Sun Q."/>
            <person name="Zhou Y."/>
        </authorList>
    </citation>
    <scope>NUCLEOTIDE SEQUENCE</scope>
    <source>
        <strain evidence="2">CGMCC 1.8884</strain>
        <strain evidence="3">CGMCC 1.8885</strain>
    </source>
</reference>
<dbReference type="EMBL" id="BMMA01000064">
    <property type="protein sequence ID" value="GGI94600.1"/>
    <property type="molecule type" value="Genomic_DNA"/>
</dbReference>
<dbReference type="Proteomes" id="UP000652720">
    <property type="component" value="Unassembled WGS sequence"/>
</dbReference>
<dbReference type="PANTHER" id="PTHR36195:SF4">
    <property type="entry name" value="DOMAIN PROTEIN, PUTATIVE (AFU_ORTHOLOGUE AFUA_5G01990)-RELATED"/>
    <property type="match status" value="1"/>
</dbReference>
<reference evidence="1 4" key="3">
    <citation type="submission" date="2018-07" db="EMBL/GenBank/DDBJ databases">
        <title>Complete Genome and Methylome Analysis of Deinococcus wulumuqiensis NEB 479.</title>
        <authorList>
            <person name="Fomenkov A."/>
            <person name="Luyten Y."/>
            <person name="Vincze T."/>
            <person name="Anton B.P."/>
            <person name="Clark T."/>
            <person name="Roberts R.J."/>
            <person name="Morgan R.D."/>
        </authorList>
    </citation>
    <scope>NUCLEOTIDE SEQUENCE [LARGE SCALE GENOMIC DNA]</scope>
    <source>
        <strain evidence="1 4">NEB 479</strain>
    </source>
</reference>
<dbReference type="GO" id="GO:0004096">
    <property type="term" value="F:catalase activity"/>
    <property type="evidence" value="ECO:0007669"/>
    <property type="project" value="UniProtKB-EC"/>
</dbReference>
<dbReference type="PANTHER" id="PTHR36195">
    <property type="entry name" value="DOMAIN PROTEIN, PUTATIVE (AFU_ORTHOLOGUE AFUA_5G01990)-RELATED-RELATED"/>
    <property type="match status" value="1"/>
</dbReference>
<dbReference type="GeneID" id="59164341"/>
<reference evidence="3" key="2">
    <citation type="journal article" date="2014" name="Int. J. Syst. Evol. Microbiol.">
        <title>Complete genome sequence of Corynebacterium casei LMG S-19264T (=DSM 44701T), isolated from a smear-ripened cheese.</title>
        <authorList>
            <consortium name="US DOE Joint Genome Institute (JGI-PGF)"/>
            <person name="Walter F."/>
            <person name="Albersmeier A."/>
            <person name="Kalinowski J."/>
            <person name="Ruckert C."/>
        </authorList>
    </citation>
    <scope>NUCLEOTIDE SEQUENCE</scope>
    <source>
        <strain evidence="3">CGMCC 1.8885</strain>
    </source>
</reference>
<dbReference type="KEGG" id="dwu:DVJ83_03805"/>
<evidence type="ECO:0000313" key="5">
    <source>
        <dbReference type="Proteomes" id="UP000630135"/>
    </source>
</evidence>
<dbReference type="EC" id="1.11.1.6" evidence="1"/>
<evidence type="ECO:0000313" key="3">
    <source>
        <dbReference type="EMBL" id="GGI94600.1"/>
    </source>
</evidence>
<protein>
    <submittedName>
        <fullName evidence="1">Catalase</fullName>
        <ecNumber evidence="1">1.11.1.6</ecNumber>
    </submittedName>
</protein>
<sequence>MTYVPYSPEVETLQPNEQEQIHKIVELMHAANVKSFDRHRHAIRDAHAKGHGTVVGQLQIYPDLPPHLAQGLFATPQTYPVVIRFSSAPGEIRDDSIPVPHGMAVKVIGVPGEKVLESQKHELTQDFLMVSQPVIPFGTVEKYLEMQTILAMQEDAPEEAQRALAALARGTNKVLEFLGLQNPLVQNVAAPNEHLLGQTYHTMAALRYGDYIAKLSAAPLSPEVRALTGQVVDASKNPSLHRDLLVDFFREHGAEYELRAQLCVDLEQMPVEDASVLWDEALSPHQPIAKLVIPPQEAYSPARRVFSEDKLSFNPWHCLPEHRPLGSIMRVRIPAYEMSSRFRHEMNVQPRVEPKSIAEIPD</sequence>
<dbReference type="SUPFAM" id="SSF56634">
    <property type="entry name" value="Heme-dependent catalase-like"/>
    <property type="match status" value="1"/>
</dbReference>
<dbReference type="AlphaFoldDB" id="A0A345IFG6"/>
<keyword evidence="5" id="KW-1185">Reference proteome</keyword>
<keyword evidence="1" id="KW-0560">Oxidoreductase</keyword>
<evidence type="ECO:0000313" key="1">
    <source>
        <dbReference type="EMBL" id="AXG98438.1"/>
    </source>
</evidence>
<dbReference type="EMBL" id="BMLZ01000085">
    <property type="protein sequence ID" value="GGI68987.1"/>
    <property type="molecule type" value="Genomic_DNA"/>
</dbReference>
<organism evidence="1 4">
    <name type="scientific">Deinococcus wulumuqiensis</name>
    <dbReference type="NCBI Taxonomy" id="980427"/>
    <lineage>
        <taxon>Bacteria</taxon>
        <taxon>Thermotogati</taxon>
        <taxon>Deinococcota</taxon>
        <taxon>Deinococci</taxon>
        <taxon>Deinococcales</taxon>
        <taxon>Deinococcaceae</taxon>
        <taxon>Deinococcus</taxon>
    </lineage>
</organism>
<dbReference type="Gene3D" id="2.40.180.10">
    <property type="entry name" value="Catalase core domain"/>
    <property type="match status" value="1"/>
</dbReference>
<dbReference type="STRING" id="1288484.GCA_000348665_03132"/>
<reference evidence="2" key="1">
    <citation type="journal article" date="2014" name="Int. J. Syst. Evol. Microbiol.">
        <title>Complete genome of a new Firmicutes species belonging to the dominant human colonic microbiota ('Ruminococcus bicirculans') reveals two chromosomes and a selective capacity to utilize plant glucans.</title>
        <authorList>
            <consortium name="NISC Comparative Sequencing Program"/>
            <person name="Wegmann U."/>
            <person name="Louis P."/>
            <person name="Goesmann A."/>
            <person name="Henrissat B."/>
            <person name="Duncan S.H."/>
            <person name="Flint H.J."/>
        </authorList>
    </citation>
    <scope>NUCLEOTIDE SEQUENCE</scope>
    <source>
        <strain evidence="2">CGMCC 1.8884</strain>
    </source>
</reference>
<keyword evidence="1" id="KW-0575">Peroxidase</keyword>
<dbReference type="InterPro" id="IPR020835">
    <property type="entry name" value="Catalase_sf"/>
</dbReference>
<name>A0A345IFG6_9DEIO</name>
<dbReference type="Proteomes" id="UP000630135">
    <property type="component" value="Unassembled WGS sequence"/>
</dbReference>
<evidence type="ECO:0000313" key="2">
    <source>
        <dbReference type="EMBL" id="GGI68987.1"/>
    </source>
</evidence>
<accession>A0A345IFG6</accession>
<reference evidence="5" key="4">
    <citation type="journal article" date="2019" name="Int. J. Syst. Evol. Microbiol.">
        <title>The Global Catalogue of Microorganisms (GCM) 10K type strain sequencing project: providing services to taxonomists for standard genome sequencing and annotation.</title>
        <authorList>
            <consortium name="The Broad Institute Genomics Platform"/>
            <consortium name="The Broad Institute Genome Sequencing Center for Infectious Disease"/>
            <person name="Wu L."/>
            <person name="Ma J."/>
        </authorList>
    </citation>
    <scope>NUCLEOTIDE SEQUENCE [LARGE SCALE GENOMIC DNA]</scope>
    <source>
        <strain evidence="5">CGMCC 1.8884</strain>
    </source>
</reference>